<comment type="caution">
    <text evidence="1">The sequence shown here is derived from an EMBL/GenBank/DDBJ whole genome shotgun (WGS) entry which is preliminary data.</text>
</comment>
<dbReference type="EMBL" id="LAZR01003716">
    <property type="protein sequence ID" value="KKN15407.1"/>
    <property type="molecule type" value="Genomic_DNA"/>
</dbReference>
<sequence length="138" mass="15969">MNEKLETLELVFTSYRDSMDMRGLKVSLDKHAPKMCSYPALNYLIMPSTRNLLPQNMERICNAILDNNWNLLQDFIIESYDMGVRQLTMCCWCTKEQIAHGKFCPARIIGRYIESKMDIGAGFEFPIKISYGDGREVL</sequence>
<reference evidence="1" key="1">
    <citation type="journal article" date="2015" name="Nature">
        <title>Complex archaea that bridge the gap between prokaryotes and eukaryotes.</title>
        <authorList>
            <person name="Spang A."/>
            <person name="Saw J.H."/>
            <person name="Jorgensen S.L."/>
            <person name="Zaremba-Niedzwiedzka K."/>
            <person name="Martijn J."/>
            <person name="Lind A.E."/>
            <person name="van Eijk R."/>
            <person name="Schleper C."/>
            <person name="Guy L."/>
            <person name="Ettema T.J."/>
        </authorList>
    </citation>
    <scope>NUCLEOTIDE SEQUENCE</scope>
</reference>
<name>A0A0F9NTM2_9ZZZZ</name>
<dbReference type="AlphaFoldDB" id="A0A0F9NTM2"/>
<accession>A0A0F9NTM2</accession>
<proteinExistence type="predicted"/>
<evidence type="ECO:0000313" key="1">
    <source>
        <dbReference type="EMBL" id="KKN15407.1"/>
    </source>
</evidence>
<gene>
    <name evidence="1" type="ORF">LCGC14_0986490</name>
</gene>
<organism evidence="1">
    <name type="scientific">marine sediment metagenome</name>
    <dbReference type="NCBI Taxonomy" id="412755"/>
    <lineage>
        <taxon>unclassified sequences</taxon>
        <taxon>metagenomes</taxon>
        <taxon>ecological metagenomes</taxon>
    </lineage>
</organism>
<protein>
    <submittedName>
        <fullName evidence="1">Uncharacterized protein</fullName>
    </submittedName>
</protein>